<sequence length="147" mass="17351">MVKLSFIQNDAKRRAAYKKGKKGFLNKVSELTTLCGINACTIIYSKFDSEPDIWPSTLVGQQVISQFKHFSKMMKQRKMWNQEAYLRERIMKLKEQLNKKLSENHEKDLVELMFKCLLTDKKELDKLSPTNLDDLEEKIEKKMMDIN</sequence>
<reference evidence="2" key="1">
    <citation type="journal article" date="2023" name="Nat. Plants">
        <title>Single-cell RNA sequencing provides a high-resolution roadmap for understanding the multicellular compartmentation of specialized metabolism.</title>
        <authorList>
            <person name="Sun S."/>
            <person name="Shen X."/>
            <person name="Li Y."/>
            <person name="Li Y."/>
            <person name="Wang S."/>
            <person name="Li R."/>
            <person name="Zhang H."/>
            <person name="Shen G."/>
            <person name="Guo B."/>
            <person name="Wei J."/>
            <person name="Xu J."/>
            <person name="St-Pierre B."/>
            <person name="Chen S."/>
            <person name="Sun C."/>
        </authorList>
    </citation>
    <scope>NUCLEOTIDE SEQUENCE [LARGE SCALE GENOMIC DNA]</scope>
</reference>
<protein>
    <submittedName>
        <fullName evidence="1">Uncharacterized protein</fullName>
    </submittedName>
</protein>
<evidence type="ECO:0000313" key="2">
    <source>
        <dbReference type="Proteomes" id="UP001060085"/>
    </source>
</evidence>
<organism evidence="1 2">
    <name type="scientific">Catharanthus roseus</name>
    <name type="common">Madagascar periwinkle</name>
    <name type="synonym">Vinca rosea</name>
    <dbReference type="NCBI Taxonomy" id="4058"/>
    <lineage>
        <taxon>Eukaryota</taxon>
        <taxon>Viridiplantae</taxon>
        <taxon>Streptophyta</taxon>
        <taxon>Embryophyta</taxon>
        <taxon>Tracheophyta</taxon>
        <taxon>Spermatophyta</taxon>
        <taxon>Magnoliopsida</taxon>
        <taxon>eudicotyledons</taxon>
        <taxon>Gunneridae</taxon>
        <taxon>Pentapetalae</taxon>
        <taxon>asterids</taxon>
        <taxon>lamiids</taxon>
        <taxon>Gentianales</taxon>
        <taxon>Apocynaceae</taxon>
        <taxon>Rauvolfioideae</taxon>
        <taxon>Vinceae</taxon>
        <taxon>Catharanthinae</taxon>
        <taxon>Catharanthus</taxon>
    </lineage>
</organism>
<keyword evidence="2" id="KW-1185">Reference proteome</keyword>
<gene>
    <name evidence="1" type="ORF">M9H77_28168</name>
</gene>
<name>A0ACC0AGG4_CATRO</name>
<evidence type="ECO:0000313" key="1">
    <source>
        <dbReference type="EMBL" id="KAI5659375.1"/>
    </source>
</evidence>
<dbReference type="EMBL" id="CM044706">
    <property type="protein sequence ID" value="KAI5659375.1"/>
    <property type="molecule type" value="Genomic_DNA"/>
</dbReference>
<comment type="caution">
    <text evidence="1">The sequence shown here is derived from an EMBL/GenBank/DDBJ whole genome shotgun (WGS) entry which is preliminary data.</text>
</comment>
<dbReference type="Proteomes" id="UP001060085">
    <property type="component" value="Linkage Group LG06"/>
</dbReference>
<accession>A0ACC0AGG4</accession>
<proteinExistence type="predicted"/>